<gene>
    <name evidence="1" type="ORF">SAMN05444159_5192</name>
</gene>
<dbReference type="AlphaFoldDB" id="A0A1M6YFN8"/>
<dbReference type="Proteomes" id="UP000189935">
    <property type="component" value="Chromosome I"/>
</dbReference>
<evidence type="ECO:0008006" key="3">
    <source>
        <dbReference type="Google" id="ProtNLM"/>
    </source>
</evidence>
<reference evidence="1 2" key="1">
    <citation type="submission" date="2016-11" db="EMBL/GenBank/DDBJ databases">
        <authorList>
            <person name="Jaros S."/>
            <person name="Januszkiewicz K."/>
            <person name="Wedrychowicz H."/>
        </authorList>
    </citation>
    <scope>NUCLEOTIDE SEQUENCE [LARGE SCALE GENOMIC DNA]</scope>
    <source>
        <strain evidence="1 2">GAS499</strain>
    </source>
</reference>
<dbReference type="InterPro" id="IPR045499">
    <property type="entry name" value="DUF6492"/>
</dbReference>
<protein>
    <recommendedName>
        <fullName evidence="3">Nucleotide-diphospho-sugar transferase domain-containing protein</fullName>
    </recommendedName>
</protein>
<name>A0A1M6YFN8_9BRAD</name>
<evidence type="ECO:0000313" key="2">
    <source>
        <dbReference type="Proteomes" id="UP000189935"/>
    </source>
</evidence>
<evidence type="ECO:0000313" key="1">
    <source>
        <dbReference type="EMBL" id="SHL16890.1"/>
    </source>
</evidence>
<dbReference type="Pfam" id="PF20102">
    <property type="entry name" value="DUF6492"/>
    <property type="match status" value="1"/>
</dbReference>
<sequence length="320" mass="36520">MANVTAKETHKMNHVALLTPTYGRDLELCSLLCESVDRHVGAFSRHYLLVPDCDLPLFSHLASERRSVLPASQFLPKWLRPLPRFVQRKRRQYWWSFRTKPVNGWHVQQFLKIAAAIALPHKRYCILDSDVVFFRNFDISRFEYPNSFPLLNMPNQVTSSHLSHSHWVETTHQMLGLTTPPLPASDFIGHIIFWDQETTRAMVSRIEAVTGLDWVEALCRTQQFSEYMLYGYFAESDAHLSGRHSPTSRTPCVSYWDQPRLSRRELNALLRRADKDDVAFSVTSFSGTPVETIRAVIEETAAVGAPITFPSEAAGLAAIC</sequence>
<accession>A0A1M6YFN8</accession>
<organism evidence="1 2">
    <name type="scientific">Bradyrhizobium lablabi</name>
    <dbReference type="NCBI Taxonomy" id="722472"/>
    <lineage>
        <taxon>Bacteria</taxon>
        <taxon>Pseudomonadati</taxon>
        <taxon>Pseudomonadota</taxon>
        <taxon>Alphaproteobacteria</taxon>
        <taxon>Hyphomicrobiales</taxon>
        <taxon>Nitrobacteraceae</taxon>
        <taxon>Bradyrhizobium</taxon>
    </lineage>
</organism>
<proteinExistence type="predicted"/>
<dbReference type="EMBL" id="LT670844">
    <property type="protein sequence ID" value="SHL16890.1"/>
    <property type="molecule type" value="Genomic_DNA"/>
</dbReference>